<evidence type="ECO:0000256" key="3">
    <source>
        <dbReference type="ARBA" id="ARBA00022692"/>
    </source>
</evidence>
<feature type="transmembrane region" description="Helical" evidence="6">
    <location>
        <begin position="344"/>
        <end position="364"/>
    </location>
</feature>
<gene>
    <name evidence="7" type="ORF">ENK01_01825</name>
</gene>
<keyword evidence="2" id="KW-1003">Cell membrane</keyword>
<feature type="transmembrane region" description="Helical" evidence="6">
    <location>
        <begin position="409"/>
        <end position="426"/>
    </location>
</feature>
<sequence>MQTRPAKLLGFWDLLGISLGQIIGTGVVVLTGISISMTGYGTPWAFGLALLIVSIPTICIAALGSAVPSNGGNYTYVRDLLGPRIAIVYLGLLVAGQIILASFAIGFGEYAQALWPGLSVKWTAAFIMSVCFIANLLGLKTAARFQNLMVIVLITALLAYIIAGLGEVEDFGKFTTPERVFPKGFGGFFAAAFLLRLSLVGSEYVSEFGHDMKRPGQTIPLVMGASLLIVTLLYIGIAIVATGVLPLEAVIGKNLSVTAREIFSPPVYVAFIGGGILLSLVTSLNAIFAWCTKGLCMATQDGWLPGGWAKANRFGVAWKYLSVFYLVGLVPILAGLGLKWVSVFGNAVGAIFGLFPVFALWALANKRPEEWRAAPFRLPLWATKVFPLLSVLIYGYGVYTSWGFVGNRGWAALAVYTAVLVIFALLRRPRPAVAPVGQSS</sequence>
<evidence type="ECO:0000256" key="2">
    <source>
        <dbReference type="ARBA" id="ARBA00022475"/>
    </source>
</evidence>
<comment type="caution">
    <text evidence="7">The sequence shown here is derived from an EMBL/GenBank/DDBJ whole genome shotgun (WGS) entry which is preliminary data.</text>
</comment>
<feature type="transmembrane region" description="Helical" evidence="6">
    <location>
        <begin position="145"/>
        <end position="165"/>
    </location>
</feature>
<proteinExistence type="predicted"/>
<name>A0A7V5NWP5_9PROT</name>
<dbReference type="Proteomes" id="UP000885806">
    <property type="component" value="Unassembled WGS sequence"/>
</dbReference>
<dbReference type="Pfam" id="PF13520">
    <property type="entry name" value="AA_permease_2"/>
    <property type="match status" value="1"/>
</dbReference>
<evidence type="ECO:0000313" key="7">
    <source>
        <dbReference type="EMBL" id="HHI88667.1"/>
    </source>
</evidence>
<organism evidence="7">
    <name type="scientific">Hellea balneolensis</name>
    <dbReference type="NCBI Taxonomy" id="287478"/>
    <lineage>
        <taxon>Bacteria</taxon>
        <taxon>Pseudomonadati</taxon>
        <taxon>Pseudomonadota</taxon>
        <taxon>Alphaproteobacteria</taxon>
        <taxon>Maricaulales</taxon>
        <taxon>Robiginitomaculaceae</taxon>
        <taxon>Hellea</taxon>
    </lineage>
</organism>
<dbReference type="PIRSF" id="PIRSF006060">
    <property type="entry name" value="AA_transporter"/>
    <property type="match status" value="1"/>
</dbReference>
<evidence type="ECO:0000256" key="4">
    <source>
        <dbReference type="ARBA" id="ARBA00022989"/>
    </source>
</evidence>
<protein>
    <submittedName>
        <fullName evidence="7">Amino acid permease</fullName>
    </submittedName>
</protein>
<dbReference type="PANTHER" id="PTHR42770:SF7">
    <property type="entry name" value="MEMBRANE PROTEIN"/>
    <property type="match status" value="1"/>
</dbReference>
<keyword evidence="5 6" id="KW-0472">Membrane</keyword>
<feature type="transmembrane region" description="Helical" evidence="6">
    <location>
        <begin position="218"/>
        <end position="247"/>
    </location>
</feature>
<feature type="transmembrane region" description="Helical" evidence="6">
    <location>
        <begin position="267"/>
        <end position="290"/>
    </location>
</feature>
<evidence type="ECO:0000256" key="1">
    <source>
        <dbReference type="ARBA" id="ARBA00004651"/>
    </source>
</evidence>
<feature type="transmembrane region" description="Helical" evidence="6">
    <location>
        <begin position="119"/>
        <end position="138"/>
    </location>
</feature>
<reference evidence="7" key="1">
    <citation type="journal article" date="2020" name="mSystems">
        <title>Genome- and Community-Level Interaction Insights into Carbon Utilization and Element Cycling Functions of Hydrothermarchaeota in Hydrothermal Sediment.</title>
        <authorList>
            <person name="Zhou Z."/>
            <person name="Liu Y."/>
            <person name="Xu W."/>
            <person name="Pan J."/>
            <person name="Luo Z.H."/>
            <person name="Li M."/>
        </authorList>
    </citation>
    <scope>NUCLEOTIDE SEQUENCE [LARGE SCALE GENOMIC DNA]</scope>
    <source>
        <strain evidence="7">HyVt-538</strain>
    </source>
</reference>
<feature type="transmembrane region" description="Helical" evidence="6">
    <location>
        <begin position="320"/>
        <end position="338"/>
    </location>
</feature>
<feature type="transmembrane region" description="Helical" evidence="6">
    <location>
        <begin position="185"/>
        <end position="206"/>
    </location>
</feature>
<keyword evidence="4 6" id="KW-1133">Transmembrane helix</keyword>
<dbReference type="InterPro" id="IPR050367">
    <property type="entry name" value="APC_superfamily"/>
</dbReference>
<comment type="subcellular location">
    <subcellularLocation>
        <location evidence="1">Cell membrane</location>
        <topology evidence="1">Multi-pass membrane protein</topology>
    </subcellularLocation>
</comment>
<dbReference type="EMBL" id="DROP01000124">
    <property type="protein sequence ID" value="HHI88667.1"/>
    <property type="molecule type" value="Genomic_DNA"/>
</dbReference>
<feature type="transmembrane region" description="Helical" evidence="6">
    <location>
        <begin position="85"/>
        <end position="107"/>
    </location>
</feature>
<feature type="transmembrane region" description="Helical" evidence="6">
    <location>
        <begin position="376"/>
        <end position="397"/>
    </location>
</feature>
<evidence type="ECO:0000256" key="5">
    <source>
        <dbReference type="ARBA" id="ARBA00023136"/>
    </source>
</evidence>
<dbReference type="Gene3D" id="1.20.1740.10">
    <property type="entry name" value="Amino acid/polyamine transporter I"/>
    <property type="match status" value="1"/>
</dbReference>
<dbReference type="InterPro" id="IPR002293">
    <property type="entry name" value="AA/rel_permease1"/>
</dbReference>
<accession>A0A7V5NWP5</accession>
<feature type="transmembrane region" description="Helical" evidence="6">
    <location>
        <begin position="43"/>
        <end position="64"/>
    </location>
</feature>
<feature type="transmembrane region" description="Helical" evidence="6">
    <location>
        <begin position="12"/>
        <end position="37"/>
    </location>
</feature>
<dbReference type="GO" id="GO:0022857">
    <property type="term" value="F:transmembrane transporter activity"/>
    <property type="evidence" value="ECO:0007669"/>
    <property type="project" value="InterPro"/>
</dbReference>
<keyword evidence="3 6" id="KW-0812">Transmembrane</keyword>
<evidence type="ECO:0000256" key="6">
    <source>
        <dbReference type="SAM" id="Phobius"/>
    </source>
</evidence>
<dbReference type="GO" id="GO:0005886">
    <property type="term" value="C:plasma membrane"/>
    <property type="evidence" value="ECO:0007669"/>
    <property type="project" value="UniProtKB-SubCell"/>
</dbReference>
<dbReference type="PANTHER" id="PTHR42770">
    <property type="entry name" value="AMINO ACID TRANSPORTER-RELATED"/>
    <property type="match status" value="1"/>
</dbReference>
<dbReference type="AlphaFoldDB" id="A0A7V5NWP5"/>